<accession>A0A286GRQ3</accession>
<evidence type="ECO:0000256" key="3">
    <source>
        <dbReference type="ARBA" id="ARBA00022475"/>
    </source>
</evidence>
<comment type="function">
    <text evidence="9">Part of the tripartite ATP-independent periplasmic (TRAP) transport system.</text>
</comment>
<keyword evidence="7 9" id="KW-0472">Membrane</keyword>
<evidence type="ECO:0000313" key="13">
    <source>
        <dbReference type="Proteomes" id="UP000219621"/>
    </source>
</evidence>
<evidence type="ECO:0000256" key="2">
    <source>
        <dbReference type="ARBA" id="ARBA00022448"/>
    </source>
</evidence>
<dbReference type="AlphaFoldDB" id="A0A286GRQ3"/>
<name>A0A286GRQ3_9PROT</name>
<evidence type="ECO:0000256" key="7">
    <source>
        <dbReference type="ARBA" id="ARBA00023136"/>
    </source>
</evidence>
<evidence type="ECO:0000256" key="4">
    <source>
        <dbReference type="ARBA" id="ARBA00022519"/>
    </source>
</evidence>
<organism evidence="12 13">
    <name type="scientific">Caenispirillum bisanense</name>
    <dbReference type="NCBI Taxonomy" id="414052"/>
    <lineage>
        <taxon>Bacteria</taxon>
        <taxon>Pseudomonadati</taxon>
        <taxon>Pseudomonadota</taxon>
        <taxon>Alphaproteobacteria</taxon>
        <taxon>Rhodospirillales</taxon>
        <taxon>Novispirillaceae</taxon>
        <taxon>Caenispirillum</taxon>
    </lineage>
</organism>
<evidence type="ECO:0000256" key="1">
    <source>
        <dbReference type="ARBA" id="ARBA00004429"/>
    </source>
</evidence>
<comment type="similarity">
    <text evidence="8 9">Belongs to the TRAP transporter small permease family.</text>
</comment>
<feature type="transmembrane region" description="Helical" evidence="9">
    <location>
        <begin position="111"/>
        <end position="132"/>
    </location>
</feature>
<evidence type="ECO:0000256" key="10">
    <source>
        <dbReference type="SAM" id="MobiDB-lite"/>
    </source>
</evidence>
<reference evidence="12 13" key="1">
    <citation type="submission" date="2017-09" db="EMBL/GenBank/DDBJ databases">
        <authorList>
            <person name="Ehlers B."/>
            <person name="Leendertz F.H."/>
        </authorList>
    </citation>
    <scope>NUCLEOTIDE SEQUENCE [LARGE SCALE GENOMIC DNA]</scope>
    <source>
        <strain evidence="12 13">USBA 140</strain>
    </source>
</reference>
<dbReference type="InterPro" id="IPR055348">
    <property type="entry name" value="DctQ"/>
</dbReference>
<dbReference type="InterPro" id="IPR007387">
    <property type="entry name" value="TRAP_DctQ"/>
</dbReference>
<dbReference type="PANTHER" id="PTHR35011:SF4">
    <property type="entry name" value="SLL1102 PROTEIN"/>
    <property type="match status" value="1"/>
</dbReference>
<keyword evidence="2 9" id="KW-0813">Transport</keyword>
<evidence type="ECO:0000256" key="6">
    <source>
        <dbReference type="ARBA" id="ARBA00022989"/>
    </source>
</evidence>
<evidence type="ECO:0000256" key="8">
    <source>
        <dbReference type="ARBA" id="ARBA00038436"/>
    </source>
</evidence>
<evidence type="ECO:0000313" key="12">
    <source>
        <dbReference type="EMBL" id="SOD98247.1"/>
    </source>
</evidence>
<keyword evidence="5 9" id="KW-0812">Transmembrane</keyword>
<evidence type="ECO:0000256" key="9">
    <source>
        <dbReference type="RuleBase" id="RU369079"/>
    </source>
</evidence>
<dbReference type="PANTHER" id="PTHR35011">
    <property type="entry name" value="2,3-DIKETO-L-GULONATE TRAP TRANSPORTER SMALL PERMEASE PROTEIN YIAM"/>
    <property type="match status" value="1"/>
</dbReference>
<keyword evidence="13" id="KW-1185">Reference proteome</keyword>
<protein>
    <recommendedName>
        <fullName evidence="9">TRAP transporter small permease protein</fullName>
    </recommendedName>
</protein>
<comment type="subunit">
    <text evidence="9">The complex comprises the extracytoplasmic solute receptor protein and the two transmembrane proteins.</text>
</comment>
<feature type="transmembrane region" description="Helical" evidence="9">
    <location>
        <begin position="40"/>
        <end position="62"/>
    </location>
</feature>
<feature type="transmembrane region" description="Helical" evidence="9">
    <location>
        <begin position="74"/>
        <end position="90"/>
    </location>
</feature>
<keyword evidence="4 9" id="KW-0997">Cell inner membrane</keyword>
<dbReference type="EMBL" id="OCNJ01000007">
    <property type="protein sequence ID" value="SOD98247.1"/>
    <property type="molecule type" value="Genomic_DNA"/>
</dbReference>
<comment type="subcellular location">
    <subcellularLocation>
        <location evidence="1 9">Cell inner membrane</location>
        <topology evidence="1 9">Multi-pass membrane protein</topology>
    </subcellularLocation>
</comment>
<dbReference type="Proteomes" id="UP000219621">
    <property type="component" value="Unassembled WGS sequence"/>
</dbReference>
<feature type="transmembrane region" description="Helical" evidence="9">
    <location>
        <begin position="152"/>
        <end position="173"/>
    </location>
</feature>
<keyword evidence="3" id="KW-1003">Cell membrane</keyword>
<keyword evidence="6 9" id="KW-1133">Transmembrane helix</keyword>
<evidence type="ECO:0000256" key="5">
    <source>
        <dbReference type="ARBA" id="ARBA00022692"/>
    </source>
</evidence>
<dbReference type="GO" id="GO:0005886">
    <property type="term" value="C:plasma membrane"/>
    <property type="evidence" value="ECO:0007669"/>
    <property type="project" value="UniProtKB-SubCell"/>
</dbReference>
<proteinExistence type="inferred from homology"/>
<gene>
    <name evidence="12" type="ORF">SAMN05421508_107266</name>
</gene>
<evidence type="ECO:0000259" key="11">
    <source>
        <dbReference type="Pfam" id="PF04290"/>
    </source>
</evidence>
<dbReference type="GO" id="GO:0022857">
    <property type="term" value="F:transmembrane transporter activity"/>
    <property type="evidence" value="ECO:0007669"/>
    <property type="project" value="UniProtKB-UniRule"/>
</dbReference>
<feature type="domain" description="Tripartite ATP-independent periplasmic transporters DctQ component" evidence="11">
    <location>
        <begin position="49"/>
        <end position="178"/>
    </location>
</feature>
<feature type="region of interest" description="Disordered" evidence="10">
    <location>
        <begin position="181"/>
        <end position="215"/>
    </location>
</feature>
<sequence length="215" mass="23392">MTTTARSTPDTTPPSGPPGRGGGSRLLSAVDWISDQCARLGMVMVALIAGFLFYEVVARYVFLAPTIWTQDVSVTLQVWFTYLGMAWVLRHRDMIRITAVTGLLGRGPRKVLEAFSLLVIVAFSVMAVWEGWRVVEDSIRLGRRQPTMLELPNWIAEVPVILGFLLLAVQGVAELIRLPSRTDDDSAGGSHFAPPEGADAEPVPPPAPTGRRAAE</sequence>
<feature type="region of interest" description="Disordered" evidence="10">
    <location>
        <begin position="1"/>
        <end position="22"/>
    </location>
</feature>
<feature type="compositionally biased region" description="Low complexity" evidence="10">
    <location>
        <begin position="1"/>
        <end position="10"/>
    </location>
</feature>
<dbReference type="RefSeq" id="WP_176525228.1">
    <property type="nucleotide sequence ID" value="NZ_OCNJ01000007.1"/>
</dbReference>
<dbReference type="Pfam" id="PF04290">
    <property type="entry name" value="DctQ"/>
    <property type="match status" value="1"/>
</dbReference>